<sequence>MCRQKLPIRPARRLFARRVRGAGGREFLSDGWRRELPASRAAPAGHLIRLTPPRFGSTVLLVHL</sequence>
<accession>A0A4U6VIK8</accession>
<evidence type="ECO:0000313" key="2">
    <source>
        <dbReference type="Proteomes" id="UP000298652"/>
    </source>
</evidence>
<gene>
    <name evidence="1" type="ORF">SEVIR_3G248050v2</name>
</gene>
<name>A0A4U6VIK8_SETVI</name>
<organism evidence="1 2">
    <name type="scientific">Setaria viridis</name>
    <name type="common">Green bristlegrass</name>
    <name type="synonym">Setaria italica subsp. viridis</name>
    <dbReference type="NCBI Taxonomy" id="4556"/>
    <lineage>
        <taxon>Eukaryota</taxon>
        <taxon>Viridiplantae</taxon>
        <taxon>Streptophyta</taxon>
        <taxon>Embryophyta</taxon>
        <taxon>Tracheophyta</taxon>
        <taxon>Spermatophyta</taxon>
        <taxon>Magnoliopsida</taxon>
        <taxon>Liliopsida</taxon>
        <taxon>Poales</taxon>
        <taxon>Poaceae</taxon>
        <taxon>PACMAD clade</taxon>
        <taxon>Panicoideae</taxon>
        <taxon>Panicodae</taxon>
        <taxon>Paniceae</taxon>
        <taxon>Cenchrinae</taxon>
        <taxon>Setaria</taxon>
    </lineage>
</organism>
<dbReference type="AlphaFoldDB" id="A0A4U6VIK8"/>
<protein>
    <submittedName>
        <fullName evidence="1">Uncharacterized protein</fullName>
    </submittedName>
</protein>
<evidence type="ECO:0000313" key="1">
    <source>
        <dbReference type="EMBL" id="TKW27289.1"/>
    </source>
</evidence>
<dbReference type="Gramene" id="TKW27289">
    <property type="protein sequence ID" value="TKW27289"/>
    <property type="gene ID" value="SEVIR_3G248050v2"/>
</dbReference>
<keyword evidence="2" id="KW-1185">Reference proteome</keyword>
<proteinExistence type="predicted"/>
<dbReference type="Proteomes" id="UP000298652">
    <property type="component" value="Chromosome 3"/>
</dbReference>
<reference evidence="1" key="1">
    <citation type="submission" date="2019-03" db="EMBL/GenBank/DDBJ databases">
        <title>WGS assembly of Setaria viridis.</title>
        <authorList>
            <person name="Huang P."/>
            <person name="Jenkins J."/>
            <person name="Grimwood J."/>
            <person name="Barry K."/>
            <person name="Healey A."/>
            <person name="Mamidi S."/>
            <person name="Sreedasyam A."/>
            <person name="Shu S."/>
            <person name="Feldman M."/>
            <person name="Wu J."/>
            <person name="Yu Y."/>
            <person name="Chen C."/>
            <person name="Johnson J."/>
            <person name="Rokhsar D."/>
            <person name="Baxter I."/>
            <person name="Schmutz J."/>
            <person name="Brutnell T."/>
            <person name="Kellogg E."/>
        </authorList>
    </citation>
    <scope>NUCLEOTIDE SEQUENCE [LARGE SCALE GENOMIC DNA]</scope>
</reference>
<dbReference type="EMBL" id="CM016554">
    <property type="protein sequence ID" value="TKW27289.1"/>
    <property type="molecule type" value="Genomic_DNA"/>
</dbReference>